<dbReference type="Proteomes" id="UP000535437">
    <property type="component" value="Unassembled WGS sequence"/>
</dbReference>
<accession>A0A7Z0GJY2</accession>
<evidence type="ECO:0000313" key="1">
    <source>
        <dbReference type="EMBL" id="NYJ76809.1"/>
    </source>
</evidence>
<evidence type="ECO:0000313" key="2">
    <source>
        <dbReference type="Proteomes" id="UP000535437"/>
    </source>
</evidence>
<dbReference type="EMBL" id="JACCFY010000001">
    <property type="protein sequence ID" value="NYJ76809.1"/>
    <property type="molecule type" value="Genomic_DNA"/>
</dbReference>
<keyword evidence="2" id="KW-1185">Reference proteome</keyword>
<sequence length="145" mass="15817">MSFEDLPQNWTHLPLSTPGLAVDVVDLVLRESMRAEDTLLLLPCDEHDIAYPSPIAIAEVEWSAPEEERREILAALAGIGVPSVAVAVSSSHRLPDELVRRWHSDVESAFSAAGTRLIGFFCGWPFSVEQVELEPAGSSPDPWAA</sequence>
<dbReference type="AlphaFoldDB" id="A0A7Z0GJY2"/>
<gene>
    <name evidence="1" type="ORF">HNR09_000220</name>
</gene>
<organism evidence="1 2">
    <name type="scientific">Nesterenkonia xinjiangensis</name>
    <dbReference type="NCBI Taxonomy" id="225327"/>
    <lineage>
        <taxon>Bacteria</taxon>
        <taxon>Bacillati</taxon>
        <taxon>Actinomycetota</taxon>
        <taxon>Actinomycetes</taxon>
        <taxon>Micrococcales</taxon>
        <taxon>Micrococcaceae</taxon>
        <taxon>Nesterenkonia</taxon>
    </lineage>
</organism>
<reference evidence="1 2" key="1">
    <citation type="submission" date="2020-07" db="EMBL/GenBank/DDBJ databases">
        <title>Sequencing the genomes of 1000 actinobacteria strains.</title>
        <authorList>
            <person name="Klenk H.-P."/>
        </authorList>
    </citation>
    <scope>NUCLEOTIDE SEQUENCE [LARGE SCALE GENOMIC DNA]</scope>
    <source>
        <strain evidence="1 2">DSM 15475</strain>
    </source>
</reference>
<proteinExistence type="predicted"/>
<comment type="caution">
    <text evidence="1">The sequence shown here is derived from an EMBL/GenBank/DDBJ whole genome shotgun (WGS) entry which is preliminary data.</text>
</comment>
<dbReference type="RefSeq" id="WP_179540374.1">
    <property type="nucleotide sequence ID" value="NZ_BAAALL010000010.1"/>
</dbReference>
<name>A0A7Z0GJY2_9MICC</name>
<protein>
    <submittedName>
        <fullName evidence="1">Uncharacterized protein</fullName>
    </submittedName>
</protein>